<keyword evidence="3" id="KW-1185">Reference proteome</keyword>
<dbReference type="AlphaFoldDB" id="A0A3S5ADZ0"/>
<evidence type="ECO:0000313" key="2">
    <source>
        <dbReference type="EMBL" id="VEL34537.1"/>
    </source>
</evidence>
<sequence length="102" mass="11298">MAIRRSGGLDQIARGRIKAHESAASRARLCVIWLCGDQLSRLDMSVGDVGTTRPNWSVHTRRHSHTRLDPSQSSEPTQAQSLQHTVKTHIHIALRRGERAGG</sequence>
<proteinExistence type="predicted"/>
<feature type="compositionally biased region" description="Polar residues" evidence="1">
    <location>
        <begin position="69"/>
        <end position="85"/>
    </location>
</feature>
<protein>
    <submittedName>
        <fullName evidence="2">Uncharacterized protein</fullName>
    </submittedName>
</protein>
<feature type="region of interest" description="Disordered" evidence="1">
    <location>
        <begin position="51"/>
        <end position="85"/>
    </location>
</feature>
<evidence type="ECO:0000256" key="1">
    <source>
        <dbReference type="SAM" id="MobiDB-lite"/>
    </source>
</evidence>
<dbReference type="Proteomes" id="UP000784294">
    <property type="component" value="Unassembled WGS sequence"/>
</dbReference>
<comment type="caution">
    <text evidence="2">The sequence shown here is derived from an EMBL/GenBank/DDBJ whole genome shotgun (WGS) entry which is preliminary data.</text>
</comment>
<reference evidence="2" key="1">
    <citation type="submission" date="2018-11" db="EMBL/GenBank/DDBJ databases">
        <authorList>
            <consortium name="Pathogen Informatics"/>
        </authorList>
    </citation>
    <scope>NUCLEOTIDE SEQUENCE</scope>
</reference>
<gene>
    <name evidence="2" type="ORF">PXEA_LOCUS27977</name>
</gene>
<accession>A0A3S5ADZ0</accession>
<organism evidence="2 3">
    <name type="scientific">Protopolystoma xenopodis</name>
    <dbReference type="NCBI Taxonomy" id="117903"/>
    <lineage>
        <taxon>Eukaryota</taxon>
        <taxon>Metazoa</taxon>
        <taxon>Spiralia</taxon>
        <taxon>Lophotrochozoa</taxon>
        <taxon>Platyhelminthes</taxon>
        <taxon>Monogenea</taxon>
        <taxon>Polyopisthocotylea</taxon>
        <taxon>Polystomatidea</taxon>
        <taxon>Polystomatidae</taxon>
        <taxon>Protopolystoma</taxon>
    </lineage>
</organism>
<dbReference type="EMBL" id="CAAALY010247865">
    <property type="protein sequence ID" value="VEL34537.1"/>
    <property type="molecule type" value="Genomic_DNA"/>
</dbReference>
<evidence type="ECO:0000313" key="3">
    <source>
        <dbReference type="Proteomes" id="UP000784294"/>
    </source>
</evidence>
<name>A0A3S5ADZ0_9PLAT</name>